<evidence type="ECO:0000313" key="3">
    <source>
        <dbReference type="Proteomes" id="UP000242791"/>
    </source>
</evidence>
<evidence type="ECO:0000256" key="1">
    <source>
        <dbReference type="SAM" id="MobiDB-lite"/>
    </source>
</evidence>
<dbReference type="Proteomes" id="UP000242791">
    <property type="component" value="Unassembled WGS sequence"/>
</dbReference>
<organism evidence="2 3">
    <name type="scientific">Blastomyces percursus</name>
    <dbReference type="NCBI Taxonomy" id="1658174"/>
    <lineage>
        <taxon>Eukaryota</taxon>
        <taxon>Fungi</taxon>
        <taxon>Dikarya</taxon>
        <taxon>Ascomycota</taxon>
        <taxon>Pezizomycotina</taxon>
        <taxon>Eurotiomycetes</taxon>
        <taxon>Eurotiomycetidae</taxon>
        <taxon>Onygenales</taxon>
        <taxon>Ajellomycetaceae</taxon>
        <taxon>Blastomyces</taxon>
    </lineage>
</organism>
<keyword evidence="3" id="KW-1185">Reference proteome</keyword>
<dbReference type="SUPFAM" id="SSF48452">
    <property type="entry name" value="TPR-like"/>
    <property type="match status" value="1"/>
</dbReference>
<protein>
    <recommendedName>
        <fullName evidence="4">Tetratricopeptide-like helical</fullName>
    </recommendedName>
</protein>
<proteinExistence type="predicted"/>
<accession>A0A1J9QT60</accession>
<gene>
    <name evidence="2" type="ORF">ACJ73_05236</name>
</gene>
<evidence type="ECO:0008006" key="4">
    <source>
        <dbReference type="Google" id="ProtNLM"/>
    </source>
</evidence>
<dbReference type="Gene3D" id="1.25.40.10">
    <property type="entry name" value="Tetratricopeptide repeat domain"/>
    <property type="match status" value="1"/>
</dbReference>
<feature type="compositionally biased region" description="Low complexity" evidence="1">
    <location>
        <begin position="218"/>
        <end position="230"/>
    </location>
</feature>
<dbReference type="VEuPathDB" id="FungiDB:ACJ73_05236"/>
<feature type="region of interest" description="Disordered" evidence="1">
    <location>
        <begin position="193"/>
        <end position="230"/>
    </location>
</feature>
<name>A0A1J9QT60_9EURO</name>
<evidence type="ECO:0000313" key="2">
    <source>
        <dbReference type="EMBL" id="OJD23411.1"/>
    </source>
</evidence>
<reference evidence="2 3" key="1">
    <citation type="submission" date="2015-08" db="EMBL/GenBank/DDBJ databases">
        <title>Emmonsia species relationships and genome sequence.</title>
        <authorList>
            <person name="Cuomo C.A."/>
            <person name="Schwartz I.S."/>
            <person name="Kenyon C."/>
            <person name="De Hoog G.S."/>
            <person name="Govender N.P."/>
            <person name="Botha A."/>
            <person name="Moreno L."/>
            <person name="De Vries M."/>
            <person name="Munoz J.F."/>
            <person name="Stielow J.B."/>
        </authorList>
    </citation>
    <scope>NUCLEOTIDE SEQUENCE [LARGE SCALE GENOMIC DNA]</scope>
    <source>
        <strain evidence="2 3">EI222</strain>
    </source>
</reference>
<dbReference type="InterPro" id="IPR011990">
    <property type="entry name" value="TPR-like_helical_dom_sf"/>
</dbReference>
<dbReference type="AlphaFoldDB" id="A0A1J9QT60"/>
<dbReference type="OrthoDB" id="5328412at2759"/>
<comment type="caution">
    <text evidence="2">The sequence shown here is derived from an EMBL/GenBank/DDBJ whole genome shotgun (WGS) entry which is preliminary data.</text>
</comment>
<sequence length="530" mass="58425">MNTLLVSHTSIATAISTCCPPARTTKIYPASRIKQLTKYPAPAGVELEEAGEKWRAGDAIKSMRFFMRAIEMYDTGLRRFPNSFDLAYNKARIQYEITQHPKLATQLPAPAVEILHIALKSHRHALNLQQDNAEILFNTAQVLTSLAEAITDGKRPTEHHTQEASRYLQEALDLFQRCLGVQELRFTEGQHQHAMAESGVLDRDERQQANSETDQAMEGTETGTGAGPTELTQSEQWATVIEPVTKDTLVDTAVAQLETLATFCGLLTFDPGSTLAWVEEYSAVLLKEKIAAYVEGTDRQHEVALARAKFISTLAEVSFRSGRIDFDTYKNELSAAFGDVKDLPGNPGALCSQAESLVAFNSAMADCDQPGNEEALNRLLTLRWQALSSALDSLTAATKLPGAQNLPKIHLARGDVEIYRWRLGEQPWNYTISHENASTLLKNAQTYYRGAAALAGRDGLTEQSREGTAKEALAFALAGDMQKIEGLVASSEKELRQIAEDMVDDGLVSVEDMDKLFRKVDPDEIVFSDL</sequence>
<dbReference type="EMBL" id="LGTZ01000801">
    <property type="protein sequence ID" value="OJD23411.1"/>
    <property type="molecule type" value="Genomic_DNA"/>
</dbReference>